<dbReference type="OrthoDB" id="3029913at2759"/>
<dbReference type="Proteomes" id="UP000236664">
    <property type="component" value="Unassembled WGS sequence"/>
</dbReference>
<dbReference type="STRING" id="42673.A0A2K0WPF3"/>
<dbReference type="EMBL" id="MTQA01000047">
    <property type="protein sequence ID" value="PNP84155.1"/>
    <property type="molecule type" value="Genomic_DNA"/>
</dbReference>
<sequence length="1204" mass="135637">MVIFTGGKSVAINSPRHLTLRHARNAVKSTKNTEAFEPEVLAIASEQTPADEPIEDPTPPLEPGQAQLHSYWAPGLEAGKKHTISITQDIKAPTDERTLRLTAAQNFHVDAPQFVLPEGSVYSFYPPQGYPDDRRILPHIVLSDPHLPWERIGSPSAEHDPHNKDANRNKVPWLALFTFSHDELLLQPGELGEKEFKQSQAGAVKMTVGDFLKLENIATPIVADSSKDVKELAAEFIFVKPDLFTSLFSTFDDKNKRQVGEKPNTDQYKYLSHVRKINTKGMAIAGVEDFGIFSCVIGNRCGPLNNPTSANISVHLVSIEGVEDMEWPKSGQSRVGLCSLHNWTYTVLPPGQFNVRDAFEHLGRELNVLRPAETVFKPLQSSGNKVSMRLGDRLKDGYSLVQYRVQTGEKTVALYRGPFTPVRVELNEQLNKCSNSGQDFQILDKKVGLMDISYSIAWQIGRTLALGDKAYVAALSRLRSILRTKTMKVCKVDAVTDAGTEKSYRSRDDVLKDLPKTIERLHQIQLAVPPAPVGDRPHYFAPGGAKKRWYRPELSKRQYPKLGFSSKPIQEKYLEAAVEIVLKELSMGKDKHVYDETNDPVSTDWMVVLAWILDRMFLDRIPAHYLISDPSHVPPESLRFFHIDPNWVDAMIDGALSLANHMGQDLDRVAIKHGINRYLEYKSPKLNHRPQVPTYGFYLRSDLVTLYPDLRVNTTGADTGRAPLLRHEIIADGVMLGLFDCVPGQDFKTLNFTQPPHQQRFAVGWYLEADKLKVSIGRQFTVDPKYQDYSKKEEKWQQVTMLPSSEDNWFTWSTVPKPLVGGKDEGDPDADLRILRLPSFVQKQMDRLNEHMGSFTDDEGEKQDYFRDDVPNSALLAMQLNDPYYQLFVPLDKEEGSGDQAAPSPLSTLRSAATGPVQELRSLRFMTPTTVPRVPQLDGDDLDPLEADTMVSLQAAASLDAVAETWERDESFVVRSRTLGHHLPPHHRVPITEHLHGAMRSQIPHGVPLERLVSTRGLGVPQVSMLMRAVSASSQSSNLAGPPIYTCNAYSLQQDVIIQDKDCLPQDIVFSVLVSRNKFSSYQLTEFDIAIELGTSADDNCIMETYAGPGARMLSNLRFNVLMSFTTMPVTERKCLLLRLIPRSHKGWIRMQDVHEMSFMLTLAQLNSFAGNKRFSFYTSAYYKFDHEHDPITDYFEVTLKKHH</sequence>
<evidence type="ECO:0000313" key="1">
    <source>
        <dbReference type="EMBL" id="PNP84155.1"/>
    </source>
</evidence>
<protein>
    <submittedName>
        <fullName evidence="1">Uncharacterized protein</fullName>
    </submittedName>
</protein>
<evidence type="ECO:0000313" key="2">
    <source>
        <dbReference type="Proteomes" id="UP000236664"/>
    </source>
</evidence>
<name>A0A2K0WPF3_GIBNY</name>
<proteinExistence type="predicted"/>
<organism evidence="1 2">
    <name type="scientific">Gibberella nygamai</name>
    <name type="common">Bean root rot disease fungus</name>
    <name type="synonym">Fusarium nygamai</name>
    <dbReference type="NCBI Taxonomy" id="42673"/>
    <lineage>
        <taxon>Eukaryota</taxon>
        <taxon>Fungi</taxon>
        <taxon>Dikarya</taxon>
        <taxon>Ascomycota</taxon>
        <taxon>Pezizomycotina</taxon>
        <taxon>Sordariomycetes</taxon>
        <taxon>Hypocreomycetidae</taxon>
        <taxon>Hypocreales</taxon>
        <taxon>Nectriaceae</taxon>
        <taxon>Fusarium</taxon>
        <taxon>Fusarium fujikuroi species complex</taxon>
    </lineage>
</organism>
<comment type="caution">
    <text evidence="1">The sequence shown here is derived from an EMBL/GenBank/DDBJ whole genome shotgun (WGS) entry which is preliminary data.</text>
</comment>
<keyword evidence="2" id="KW-1185">Reference proteome</keyword>
<accession>A0A2K0WPF3</accession>
<dbReference type="AlphaFoldDB" id="A0A2K0WPF3"/>
<gene>
    <name evidence="1" type="ORF">FNYG_02843</name>
</gene>
<reference evidence="1 2" key="1">
    <citation type="submission" date="2017-06" db="EMBL/GenBank/DDBJ databases">
        <title>Genome of Fusarium nygamai isolate CS10214.</title>
        <authorList>
            <person name="Gardiner D.M."/>
            <person name="Obanor F."/>
            <person name="Kazan K."/>
        </authorList>
    </citation>
    <scope>NUCLEOTIDE SEQUENCE [LARGE SCALE GENOMIC DNA]</scope>
    <source>
        <strain evidence="1 2">CS10214</strain>
    </source>
</reference>